<reference evidence="1" key="2">
    <citation type="submission" date="2020-11" db="EMBL/GenBank/DDBJ databases">
        <authorList>
            <person name="McCartney M.A."/>
            <person name="Auch B."/>
            <person name="Kono T."/>
            <person name="Mallez S."/>
            <person name="Becker A."/>
            <person name="Gohl D.M."/>
            <person name="Silverstein K.A.T."/>
            <person name="Koren S."/>
            <person name="Bechman K.B."/>
            <person name="Herman A."/>
            <person name="Abrahante J.E."/>
            <person name="Garbe J."/>
        </authorList>
    </citation>
    <scope>NUCLEOTIDE SEQUENCE</scope>
    <source>
        <strain evidence="1">Duluth1</strain>
        <tissue evidence="1">Whole animal</tissue>
    </source>
</reference>
<comment type="caution">
    <text evidence="1">The sequence shown here is derived from an EMBL/GenBank/DDBJ whole genome shotgun (WGS) entry which is preliminary data.</text>
</comment>
<reference evidence="1" key="1">
    <citation type="journal article" date="2019" name="bioRxiv">
        <title>The Genome of the Zebra Mussel, Dreissena polymorpha: A Resource for Invasive Species Research.</title>
        <authorList>
            <person name="McCartney M.A."/>
            <person name="Auch B."/>
            <person name="Kono T."/>
            <person name="Mallez S."/>
            <person name="Zhang Y."/>
            <person name="Obille A."/>
            <person name="Becker A."/>
            <person name="Abrahante J.E."/>
            <person name="Garbe J."/>
            <person name="Badalamenti J.P."/>
            <person name="Herman A."/>
            <person name="Mangelson H."/>
            <person name="Liachko I."/>
            <person name="Sullivan S."/>
            <person name="Sone E.D."/>
            <person name="Koren S."/>
            <person name="Silverstein K.A.T."/>
            <person name="Beckman K.B."/>
            <person name="Gohl D.M."/>
        </authorList>
    </citation>
    <scope>NUCLEOTIDE SEQUENCE</scope>
    <source>
        <strain evidence="1">Duluth1</strain>
        <tissue evidence="1">Whole animal</tissue>
    </source>
</reference>
<gene>
    <name evidence="1" type="ORF">DPMN_004279</name>
</gene>
<dbReference type="EMBL" id="JAIWYP010000001">
    <property type="protein sequence ID" value="KAH3880365.1"/>
    <property type="molecule type" value="Genomic_DNA"/>
</dbReference>
<proteinExistence type="predicted"/>
<dbReference type="Proteomes" id="UP000828390">
    <property type="component" value="Unassembled WGS sequence"/>
</dbReference>
<dbReference type="AlphaFoldDB" id="A0A9D4RVH5"/>
<keyword evidence="2" id="KW-1185">Reference proteome</keyword>
<sequence length="73" mass="8453">MWSHLGHMPPTSFIQASQFWASLSSCPHVWPICLASASRSWRQVFLGRPLFLFPWGFHVRDCLVVLDEGLRRV</sequence>
<accession>A0A9D4RVH5</accession>
<evidence type="ECO:0000313" key="1">
    <source>
        <dbReference type="EMBL" id="KAH3880365.1"/>
    </source>
</evidence>
<organism evidence="1 2">
    <name type="scientific">Dreissena polymorpha</name>
    <name type="common">Zebra mussel</name>
    <name type="synonym">Mytilus polymorpha</name>
    <dbReference type="NCBI Taxonomy" id="45954"/>
    <lineage>
        <taxon>Eukaryota</taxon>
        <taxon>Metazoa</taxon>
        <taxon>Spiralia</taxon>
        <taxon>Lophotrochozoa</taxon>
        <taxon>Mollusca</taxon>
        <taxon>Bivalvia</taxon>
        <taxon>Autobranchia</taxon>
        <taxon>Heteroconchia</taxon>
        <taxon>Euheterodonta</taxon>
        <taxon>Imparidentia</taxon>
        <taxon>Neoheterodontei</taxon>
        <taxon>Myida</taxon>
        <taxon>Dreissenoidea</taxon>
        <taxon>Dreissenidae</taxon>
        <taxon>Dreissena</taxon>
    </lineage>
</organism>
<protein>
    <submittedName>
        <fullName evidence="1">Uncharacterized protein</fullName>
    </submittedName>
</protein>
<evidence type="ECO:0000313" key="2">
    <source>
        <dbReference type="Proteomes" id="UP000828390"/>
    </source>
</evidence>
<name>A0A9D4RVH5_DREPO</name>